<proteinExistence type="predicted"/>
<gene>
    <name evidence="1" type="ORF">BU26DRAFT_572642</name>
</gene>
<keyword evidence="2" id="KW-1185">Reference proteome</keyword>
<sequence length="157" mass="17759">MRARRRKLNADARDKVFGILGVLPETIRSEFPVDYSLSIKEVYVNVVDLLLSTTDRLDVIYWSHITETTALGHLVTFSASGDTTAEYRFLDERRKQLEISAMHLDIIISAHGIAVGTLCTTADYIMAFLHWRALLLNTLNADDSHGKHRTHFAAPYV</sequence>
<evidence type="ECO:0000313" key="1">
    <source>
        <dbReference type="EMBL" id="KAF2240450.1"/>
    </source>
</evidence>
<organism evidence="1 2">
    <name type="scientific">Trematosphaeria pertusa</name>
    <dbReference type="NCBI Taxonomy" id="390896"/>
    <lineage>
        <taxon>Eukaryota</taxon>
        <taxon>Fungi</taxon>
        <taxon>Dikarya</taxon>
        <taxon>Ascomycota</taxon>
        <taxon>Pezizomycotina</taxon>
        <taxon>Dothideomycetes</taxon>
        <taxon>Pleosporomycetidae</taxon>
        <taxon>Pleosporales</taxon>
        <taxon>Massarineae</taxon>
        <taxon>Trematosphaeriaceae</taxon>
        <taxon>Trematosphaeria</taxon>
    </lineage>
</organism>
<protein>
    <submittedName>
        <fullName evidence="1">Uncharacterized protein</fullName>
    </submittedName>
</protein>
<dbReference type="EMBL" id="ML987217">
    <property type="protein sequence ID" value="KAF2240450.1"/>
    <property type="molecule type" value="Genomic_DNA"/>
</dbReference>
<dbReference type="OrthoDB" id="3548654at2759"/>
<dbReference type="GeneID" id="54587585"/>
<evidence type="ECO:0000313" key="2">
    <source>
        <dbReference type="Proteomes" id="UP000800094"/>
    </source>
</evidence>
<accession>A0A6A6HSP1</accession>
<dbReference type="Proteomes" id="UP000800094">
    <property type="component" value="Unassembled WGS sequence"/>
</dbReference>
<dbReference type="AlphaFoldDB" id="A0A6A6HSP1"/>
<reference evidence="1" key="1">
    <citation type="journal article" date="2020" name="Stud. Mycol.">
        <title>101 Dothideomycetes genomes: a test case for predicting lifestyles and emergence of pathogens.</title>
        <authorList>
            <person name="Haridas S."/>
            <person name="Albert R."/>
            <person name="Binder M."/>
            <person name="Bloem J."/>
            <person name="Labutti K."/>
            <person name="Salamov A."/>
            <person name="Andreopoulos B."/>
            <person name="Baker S."/>
            <person name="Barry K."/>
            <person name="Bills G."/>
            <person name="Bluhm B."/>
            <person name="Cannon C."/>
            <person name="Castanera R."/>
            <person name="Culley D."/>
            <person name="Daum C."/>
            <person name="Ezra D."/>
            <person name="Gonzalez J."/>
            <person name="Henrissat B."/>
            <person name="Kuo A."/>
            <person name="Liang C."/>
            <person name="Lipzen A."/>
            <person name="Lutzoni F."/>
            <person name="Magnuson J."/>
            <person name="Mondo S."/>
            <person name="Nolan M."/>
            <person name="Ohm R."/>
            <person name="Pangilinan J."/>
            <person name="Park H.-J."/>
            <person name="Ramirez L."/>
            <person name="Alfaro M."/>
            <person name="Sun H."/>
            <person name="Tritt A."/>
            <person name="Yoshinaga Y."/>
            <person name="Zwiers L.-H."/>
            <person name="Turgeon B."/>
            <person name="Goodwin S."/>
            <person name="Spatafora J."/>
            <person name="Crous P."/>
            <person name="Grigoriev I."/>
        </authorList>
    </citation>
    <scope>NUCLEOTIDE SEQUENCE</scope>
    <source>
        <strain evidence="1">CBS 122368</strain>
    </source>
</reference>
<dbReference type="RefSeq" id="XP_033675454.1">
    <property type="nucleotide sequence ID" value="XM_033834255.1"/>
</dbReference>
<name>A0A6A6HSP1_9PLEO</name>